<dbReference type="HOGENOM" id="CLU_154538_0_0_14"/>
<dbReference type="RefSeq" id="WP_015587277.1">
    <property type="nucleotide sequence ID" value="NC_021083.1"/>
</dbReference>
<dbReference type="GO" id="GO:0006260">
    <property type="term" value="P:DNA replication"/>
    <property type="evidence" value="ECO:0007669"/>
    <property type="project" value="InterPro"/>
</dbReference>
<dbReference type="InterPro" id="IPR000424">
    <property type="entry name" value="Primosome_PriB/ssb"/>
</dbReference>
<keyword evidence="1 2" id="KW-0238">DNA-binding</keyword>
<dbReference type="CDD" id="cd04496">
    <property type="entry name" value="SSB_OBF"/>
    <property type="match status" value="1"/>
</dbReference>
<accession>M9WCT1</accession>
<dbReference type="PROSITE" id="PS50935">
    <property type="entry name" value="SSB"/>
    <property type="match status" value="1"/>
</dbReference>
<evidence type="ECO:0000313" key="5">
    <source>
        <dbReference type="Proteomes" id="UP000012984"/>
    </source>
</evidence>
<name>M9WCT1_9MOLU</name>
<evidence type="ECO:0000256" key="3">
    <source>
        <dbReference type="RuleBase" id="RU000524"/>
    </source>
</evidence>
<keyword evidence="5" id="KW-1185">Reference proteome</keyword>
<dbReference type="NCBIfam" id="TIGR00621">
    <property type="entry name" value="ssb"/>
    <property type="match status" value="1"/>
</dbReference>
<dbReference type="SUPFAM" id="SSF50249">
    <property type="entry name" value="Nucleic acid-binding proteins"/>
    <property type="match status" value="1"/>
</dbReference>
<dbReference type="InterPro" id="IPR011344">
    <property type="entry name" value="ssDNA-bd"/>
</dbReference>
<evidence type="ECO:0000313" key="4">
    <source>
        <dbReference type="EMBL" id="AGJ90641.1"/>
    </source>
</evidence>
<dbReference type="GO" id="GO:0003697">
    <property type="term" value="F:single-stranded DNA binding"/>
    <property type="evidence" value="ECO:0007669"/>
    <property type="project" value="InterPro"/>
</dbReference>
<dbReference type="PIRSF" id="PIRSF002070">
    <property type="entry name" value="SSB"/>
    <property type="match status" value="1"/>
</dbReference>
<dbReference type="Pfam" id="PF00436">
    <property type="entry name" value="SSB"/>
    <property type="match status" value="1"/>
</dbReference>
<evidence type="ECO:0000256" key="2">
    <source>
        <dbReference type="PIRNR" id="PIRNR002070"/>
    </source>
</evidence>
<gene>
    <name evidence="4" type="ORF">MPUT9231_2100</name>
</gene>
<sequence length="135" mass="15697">MNQVYLIGRLAKDEFYEKEFEKQNDQKGKLLKFTLATIHSKAVKTQFLEITCYDKLAELFKEIIHKGDLVRVSAVLQNNVYKNKKDQTVSKVEIIATSFQILAKNSKQQAENNQHNNSTVDYETDFDEIMQIMSD</sequence>
<dbReference type="Proteomes" id="UP000012984">
    <property type="component" value="Chromosome"/>
</dbReference>
<organism evidence="4 5">
    <name type="scientific">Mycoplasma putrefaciens Mput9231</name>
    <dbReference type="NCBI Taxonomy" id="1292033"/>
    <lineage>
        <taxon>Bacteria</taxon>
        <taxon>Bacillati</taxon>
        <taxon>Mycoplasmatota</taxon>
        <taxon>Mollicutes</taxon>
        <taxon>Mycoplasmataceae</taxon>
        <taxon>Mycoplasma</taxon>
    </lineage>
</organism>
<dbReference type="AlphaFoldDB" id="M9WCT1"/>
<protein>
    <recommendedName>
        <fullName evidence="2 3">Single-stranded DNA-binding protein</fullName>
    </recommendedName>
</protein>
<dbReference type="PATRIC" id="fig|1292033.3.peg.201"/>
<dbReference type="InterPro" id="IPR012340">
    <property type="entry name" value="NA-bd_OB-fold"/>
</dbReference>
<dbReference type="PANTHER" id="PTHR10302:SF27">
    <property type="entry name" value="SINGLE-STRANDED DNA-BINDING PROTEIN"/>
    <property type="match status" value="1"/>
</dbReference>
<dbReference type="EMBL" id="CP004357">
    <property type="protein sequence ID" value="AGJ90641.1"/>
    <property type="molecule type" value="Genomic_DNA"/>
</dbReference>
<dbReference type="GO" id="GO:0009295">
    <property type="term" value="C:nucleoid"/>
    <property type="evidence" value="ECO:0007669"/>
    <property type="project" value="TreeGrafter"/>
</dbReference>
<dbReference type="Gene3D" id="2.40.50.140">
    <property type="entry name" value="Nucleic acid-binding proteins"/>
    <property type="match status" value="1"/>
</dbReference>
<evidence type="ECO:0000256" key="1">
    <source>
        <dbReference type="ARBA" id="ARBA00023125"/>
    </source>
</evidence>
<reference evidence="4 5" key="1">
    <citation type="journal article" date="2013" name="Genome Announc.">
        <title>Complete Genome Sequence of Mycoplasma putrefaciens Strain 9231, One of the Agents of Contagious Agalactia in Goats.</title>
        <authorList>
            <person name="Dupuy V."/>
            <person name="Sirand-Pugnet P."/>
            <person name="Baranowski E."/>
            <person name="Barre A."/>
            <person name="Breton M."/>
            <person name="Couture C."/>
            <person name="Dordet-Frisoni E."/>
            <person name="Gaurivaud P."/>
            <person name="Jacob D."/>
            <person name="Lemaitre C."/>
            <person name="Manso-Silvan L."/>
            <person name="Nikolski M."/>
            <person name="Nouvel L.X."/>
            <person name="Poumarat F."/>
            <person name="Tardy F."/>
            <person name="Thebault P."/>
            <person name="Theil S."/>
            <person name="Citti C."/>
            <person name="Blanchard A."/>
            <person name="Thiaucourt F."/>
        </authorList>
    </citation>
    <scope>NUCLEOTIDE SEQUENCE [LARGE SCALE GENOMIC DNA]</scope>
    <source>
        <strain evidence="4">Mput9231</strain>
    </source>
</reference>
<dbReference type="KEGG" id="mput:MPUT9231_2100"/>
<dbReference type="PANTHER" id="PTHR10302">
    <property type="entry name" value="SINGLE-STRANDED DNA-BINDING PROTEIN"/>
    <property type="match status" value="1"/>
</dbReference>
<proteinExistence type="predicted"/>